<evidence type="ECO:0000259" key="4">
    <source>
        <dbReference type="PROSITE" id="PS50995"/>
    </source>
</evidence>
<evidence type="ECO:0000256" key="3">
    <source>
        <dbReference type="ARBA" id="ARBA00023163"/>
    </source>
</evidence>
<evidence type="ECO:0000256" key="1">
    <source>
        <dbReference type="ARBA" id="ARBA00023015"/>
    </source>
</evidence>
<keyword evidence="6" id="KW-1185">Reference proteome</keyword>
<gene>
    <name evidence="5" type="ORF">ACFONP_06165</name>
</gene>
<keyword evidence="1" id="KW-0805">Transcription regulation</keyword>
<dbReference type="InterPro" id="IPR036388">
    <property type="entry name" value="WH-like_DNA-bd_sf"/>
</dbReference>
<dbReference type="PANTHER" id="PTHR42756">
    <property type="entry name" value="TRANSCRIPTIONAL REGULATOR, MARR"/>
    <property type="match status" value="1"/>
</dbReference>
<organism evidence="5 6">
    <name type="scientific">Parvularcula lutaonensis</name>
    <dbReference type="NCBI Taxonomy" id="491923"/>
    <lineage>
        <taxon>Bacteria</taxon>
        <taxon>Pseudomonadati</taxon>
        <taxon>Pseudomonadota</taxon>
        <taxon>Alphaproteobacteria</taxon>
        <taxon>Parvularculales</taxon>
        <taxon>Parvularculaceae</taxon>
        <taxon>Parvularcula</taxon>
    </lineage>
</organism>
<accession>A0ABV7MCE4</accession>
<comment type="caution">
    <text evidence="5">The sequence shown here is derived from an EMBL/GenBank/DDBJ whole genome shotgun (WGS) entry which is preliminary data.</text>
</comment>
<dbReference type="SUPFAM" id="SSF46785">
    <property type="entry name" value="Winged helix' DNA-binding domain"/>
    <property type="match status" value="1"/>
</dbReference>
<dbReference type="EMBL" id="JBHRVA010000002">
    <property type="protein sequence ID" value="MFC3302314.1"/>
    <property type="molecule type" value="Genomic_DNA"/>
</dbReference>
<dbReference type="RefSeq" id="WP_229785998.1">
    <property type="nucleotide sequence ID" value="NZ_BMXU01000001.1"/>
</dbReference>
<keyword evidence="3" id="KW-0804">Transcription</keyword>
<dbReference type="Proteomes" id="UP001595607">
    <property type="component" value="Unassembled WGS sequence"/>
</dbReference>
<protein>
    <submittedName>
        <fullName evidence="5">MarR family winged helix-turn-helix transcriptional regulator</fullName>
    </submittedName>
</protein>
<proteinExistence type="predicted"/>
<dbReference type="PROSITE" id="PS50995">
    <property type="entry name" value="HTH_MARR_2"/>
    <property type="match status" value="1"/>
</dbReference>
<dbReference type="InterPro" id="IPR036390">
    <property type="entry name" value="WH_DNA-bd_sf"/>
</dbReference>
<keyword evidence="2" id="KW-0238">DNA-binding</keyword>
<evidence type="ECO:0000313" key="6">
    <source>
        <dbReference type="Proteomes" id="UP001595607"/>
    </source>
</evidence>
<evidence type="ECO:0000313" key="5">
    <source>
        <dbReference type="EMBL" id="MFC3302314.1"/>
    </source>
</evidence>
<dbReference type="PRINTS" id="PR00598">
    <property type="entry name" value="HTHMARR"/>
</dbReference>
<reference evidence="6" key="1">
    <citation type="journal article" date="2019" name="Int. J. Syst. Evol. Microbiol.">
        <title>The Global Catalogue of Microorganisms (GCM) 10K type strain sequencing project: providing services to taxonomists for standard genome sequencing and annotation.</title>
        <authorList>
            <consortium name="The Broad Institute Genomics Platform"/>
            <consortium name="The Broad Institute Genome Sequencing Center for Infectious Disease"/>
            <person name="Wu L."/>
            <person name="Ma J."/>
        </authorList>
    </citation>
    <scope>NUCLEOTIDE SEQUENCE [LARGE SCALE GENOMIC DNA]</scope>
    <source>
        <strain evidence="6">KCTC 22245</strain>
    </source>
</reference>
<dbReference type="Gene3D" id="1.10.10.10">
    <property type="entry name" value="Winged helix-like DNA-binding domain superfamily/Winged helix DNA-binding domain"/>
    <property type="match status" value="1"/>
</dbReference>
<dbReference type="PANTHER" id="PTHR42756:SF1">
    <property type="entry name" value="TRANSCRIPTIONAL REPRESSOR OF EMRAB OPERON"/>
    <property type="match status" value="1"/>
</dbReference>
<dbReference type="InterPro" id="IPR000835">
    <property type="entry name" value="HTH_MarR-typ"/>
</dbReference>
<sequence length="82" mass="9163">MTTALGRLEDAGYVTRRVSDHDRRGRVVSLTDEGRRVIEEALSRRYQGVARALQGISHAEVATLDGLLREIVERLASSQRES</sequence>
<feature type="domain" description="HTH marR-type" evidence="4">
    <location>
        <begin position="1"/>
        <end position="73"/>
    </location>
</feature>
<evidence type="ECO:0000256" key="2">
    <source>
        <dbReference type="ARBA" id="ARBA00023125"/>
    </source>
</evidence>
<name>A0ABV7MCE4_9PROT</name>